<dbReference type="Pfam" id="PF05603">
    <property type="entry name" value="Hikeshi-like_N"/>
    <property type="match status" value="1"/>
</dbReference>
<dbReference type="InterPro" id="IPR031318">
    <property type="entry name" value="OPI10"/>
</dbReference>
<dbReference type="GO" id="GO:0005829">
    <property type="term" value="C:cytosol"/>
    <property type="evidence" value="ECO:0007669"/>
    <property type="project" value="TreeGrafter"/>
</dbReference>
<keyword evidence="5" id="KW-1185">Reference proteome</keyword>
<evidence type="ECO:0000256" key="1">
    <source>
        <dbReference type="ARBA" id="ARBA00006623"/>
    </source>
</evidence>
<dbReference type="PANTHER" id="PTHR12925">
    <property type="entry name" value="HIKESHI FAMILY MEMBER"/>
    <property type="match status" value="1"/>
</dbReference>
<proteinExistence type="inferred from homology"/>
<dbReference type="InterPro" id="IPR048364">
    <property type="entry name" value="Hikeshi-like_C"/>
</dbReference>
<dbReference type="OrthoDB" id="10248398at2759"/>
<dbReference type="Proteomes" id="UP000325440">
    <property type="component" value="Unassembled WGS sequence"/>
</dbReference>
<dbReference type="EMBL" id="CABPRJ010000545">
    <property type="protein sequence ID" value="VVC30870.1"/>
    <property type="molecule type" value="Genomic_DNA"/>
</dbReference>
<dbReference type="GO" id="GO:0006606">
    <property type="term" value="P:protein import into nucleus"/>
    <property type="evidence" value="ECO:0007669"/>
    <property type="project" value="TreeGrafter"/>
</dbReference>
<evidence type="ECO:0000313" key="4">
    <source>
        <dbReference type="EMBL" id="VVC30870.1"/>
    </source>
</evidence>
<dbReference type="GO" id="GO:0005634">
    <property type="term" value="C:nucleus"/>
    <property type="evidence" value="ECO:0007669"/>
    <property type="project" value="TreeGrafter"/>
</dbReference>
<evidence type="ECO:0000259" key="2">
    <source>
        <dbReference type="Pfam" id="PF05603"/>
    </source>
</evidence>
<dbReference type="GO" id="GO:0061608">
    <property type="term" value="F:nuclear import signal receptor activity"/>
    <property type="evidence" value="ECO:0007669"/>
    <property type="project" value="TreeGrafter"/>
</dbReference>
<organism evidence="4 5">
    <name type="scientific">Cinara cedri</name>
    <dbReference type="NCBI Taxonomy" id="506608"/>
    <lineage>
        <taxon>Eukaryota</taxon>
        <taxon>Metazoa</taxon>
        <taxon>Ecdysozoa</taxon>
        <taxon>Arthropoda</taxon>
        <taxon>Hexapoda</taxon>
        <taxon>Insecta</taxon>
        <taxon>Pterygota</taxon>
        <taxon>Neoptera</taxon>
        <taxon>Paraneoptera</taxon>
        <taxon>Hemiptera</taxon>
        <taxon>Sternorrhyncha</taxon>
        <taxon>Aphidomorpha</taxon>
        <taxon>Aphidoidea</taxon>
        <taxon>Aphididae</taxon>
        <taxon>Lachninae</taxon>
        <taxon>Cinara</taxon>
    </lineage>
</organism>
<dbReference type="GO" id="GO:0030544">
    <property type="term" value="F:Hsp70 protein binding"/>
    <property type="evidence" value="ECO:0007669"/>
    <property type="project" value="TreeGrafter"/>
</dbReference>
<dbReference type="PANTHER" id="PTHR12925:SF0">
    <property type="entry name" value="PROTEIN HIKESHI"/>
    <property type="match status" value="1"/>
</dbReference>
<dbReference type="InterPro" id="IPR008493">
    <property type="entry name" value="Hikeshi-like_N"/>
</dbReference>
<dbReference type="AlphaFoldDB" id="A0A5E4MF19"/>
<name>A0A5E4MF19_9HEMI</name>
<accession>A0A5E4MF19</accession>
<dbReference type="Pfam" id="PF21057">
    <property type="entry name" value="Hikeshi-like_C"/>
    <property type="match status" value="1"/>
</dbReference>
<comment type="similarity">
    <text evidence="1">Belongs to the OPI10 family.</text>
</comment>
<feature type="domain" description="Hikeshi-like N-terminal" evidence="2">
    <location>
        <begin position="12"/>
        <end position="138"/>
    </location>
</feature>
<evidence type="ECO:0000313" key="5">
    <source>
        <dbReference type="Proteomes" id="UP000325440"/>
    </source>
</evidence>
<reference evidence="4 5" key="1">
    <citation type="submission" date="2019-08" db="EMBL/GenBank/DDBJ databases">
        <authorList>
            <person name="Alioto T."/>
            <person name="Alioto T."/>
            <person name="Gomez Garrido J."/>
        </authorList>
    </citation>
    <scope>NUCLEOTIDE SEQUENCE [LARGE SCALE GENOMIC DNA]</scope>
</reference>
<feature type="domain" description="Hikeshi-like C-terminal" evidence="3">
    <location>
        <begin position="145"/>
        <end position="204"/>
    </location>
</feature>
<sequence>MEPVPSMFGLLVSGRLVRTDFELLEETKFLITINSAESVNYICVFLTGLVPFPEGTAGSVYFSWPDEQARPNWQLLGVLSNTKPSAIFKLSNLKQHFDTSKLPLNAFSQFPSITINAQIGISIEPLINAELQVTSLENTTHNLSTFVEFTQKMVQSLYNYVASYAVECGPRQNMPNMSMVPLQSVQKWYENFERKLNLNPNFWKS</sequence>
<gene>
    <name evidence="4" type="ORF">CINCED_3A019703</name>
</gene>
<protein>
    <submittedName>
        <fullName evidence="4">Uncharacterized protein</fullName>
    </submittedName>
</protein>
<evidence type="ECO:0000259" key="3">
    <source>
        <dbReference type="Pfam" id="PF21057"/>
    </source>
</evidence>